<evidence type="ECO:0000313" key="1">
    <source>
        <dbReference type="EMBL" id="KAH9750671.1"/>
    </source>
</evidence>
<organism evidence="1 2">
    <name type="scientific">Citrus sinensis</name>
    <name type="common">Sweet orange</name>
    <name type="synonym">Citrus aurantium var. sinensis</name>
    <dbReference type="NCBI Taxonomy" id="2711"/>
    <lineage>
        <taxon>Eukaryota</taxon>
        <taxon>Viridiplantae</taxon>
        <taxon>Streptophyta</taxon>
        <taxon>Embryophyta</taxon>
        <taxon>Tracheophyta</taxon>
        <taxon>Spermatophyta</taxon>
        <taxon>Magnoliopsida</taxon>
        <taxon>eudicotyledons</taxon>
        <taxon>Gunneridae</taxon>
        <taxon>Pentapetalae</taxon>
        <taxon>rosids</taxon>
        <taxon>malvids</taxon>
        <taxon>Sapindales</taxon>
        <taxon>Rutaceae</taxon>
        <taxon>Aurantioideae</taxon>
        <taxon>Citrus</taxon>
    </lineage>
</organism>
<protein>
    <submittedName>
        <fullName evidence="1">Uncharacterized protein</fullName>
    </submittedName>
</protein>
<comment type="caution">
    <text evidence="1">The sequence shown here is derived from an EMBL/GenBank/DDBJ whole genome shotgun (WGS) entry which is preliminary data.</text>
</comment>
<evidence type="ECO:0000313" key="2">
    <source>
        <dbReference type="Proteomes" id="UP000829398"/>
    </source>
</evidence>
<keyword evidence="2" id="KW-1185">Reference proteome</keyword>
<gene>
    <name evidence="1" type="ORF">KPL71_013961</name>
</gene>
<proteinExistence type="predicted"/>
<sequence>MTGNGFLSAPLVFTGENYQIWAVKMESYLEACDLWDLVEADLEDPPIAHMRNNRDERKMRYKAKTCIHSAVSKTIFTKIMTCETAKQAWDLLKQEYQGEHQDKTNAGSEPEKGNAWEEFFDRRIVEKILVTLPERFESKISSLEESRDMSTITLAELVNALQAQEQRRAYRNEEMVEGAFQVKEADQAQGGSKEKKQACKQMGHMERVCKNKQQEEHQAQAAEQQHDEQLFIVSCFSSNSSSDNWLIDSGCTNHMSFDESLFKEVNKSEVSRVKVGNGQYIEVKGKWTIAIKSSAGIKLISDVLLVPKIDRNLLSVGQLLEKGYSVVFKNNMCVITDPKGVVLFSVKMNSKSFSLSWNKDESSAYQCTLNHAELWHKWMGHFHYSALDYMQKNDLVQGMTFNGGGASVCGVCQLGKQARLPFPVNKAWRAVEKLQLIHTDVCGPMRTASLNGNRYFIVLIDDFSRMCWVYFLKQKSEVASVFWKFKTWIENQSGCKIKVIRYDNGTEYTADKFAKFCEVAGIEHQLTATYTP</sequence>
<dbReference type="Proteomes" id="UP000829398">
    <property type="component" value="Chromosome 5"/>
</dbReference>
<reference evidence="2" key="1">
    <citation type="journal article" date="2023" name="Hortic. Res.">
        <title>A chromosome-level phased genome enabling allele-level studies in sweet orange: a case study on citrus Huanglongbing tolerance.</title>
        <authorList>
            <person name="Wu B."/>
            <person name="Yu Q."/>
            <person name="Deng Z."/>
            <person name="Duan Y."/>
            <person name="Luo F."/>
            <person name="Gmitter F. Jr."/>
        </authorList>
    </citation>
    <scope>NUCLEOTIDE SEQUENCE [LARGE SCALE GENOMIC DNA]</scope>
    <source>
        <strain evidence="2">cv. Valencia</strain>
    </source>
</reference>
<dbReference type="EMBL" id="CM039174">
    <property type="protein sequence ID" value="KAH9750671.1"/>
    <property type="molecule type" value="Genomic_DNA"/>
</dbReference>
<accession>A0ACB8K8F7</accession>
<name>A0ACB8K8F7_CITSI</name>